<dbReference type="PANTHER" id="PTHR11615">
    <property type="entry name" value="NITRATE, FORMATE, IRON DEHYDROGENASE"/>
    <property type="match status" value="1"/>
</dbReference>
<name>A0A1M6FED8_9FIRM</name>
<dbReference type="Pfam" id="PF00037">
    <property type="entry name" value="Fer4"/>
    <property type="match status" value="1"/>
</dbReference>
<evidence type="ECO:0000259" key="1">
    <source>
        <dbReference type="PROSITE" id="PS51379"/>
    </source>
</evidence>
<dbReference type="AlphaFoldDB" id="A0A1M6FED8"/>
<dbReference type="InterPro" id="IPR017896">
    <property type="entry name" value="4Fe4S_Fe-S-bd"/>
</dbReference>
<accession>A0A1M6FED8</accession>
<dbReference type="EMBL" id="FQZS01000012">
    <property type="protein sequence ID" value="SHI96002.1"/>
    <property type="molecule type" value="Genomic_DNA"/>
</dbReference>
<dbReference type="Gene3D" id="3.30.70.20">
    <property type="match status" value="1"/>
</dbReference>
<dbReference type="Pfam" id="PF02906">
    <property type="entry name" value="Fe_hyd_lg_C"/>
    <property type="match status" value="1"/>
</dbReference>
<dbReference type="SUPFAM" id="SSF53920">
    <property type="entry name" value="Fe-only hydrogenase"/>
    <property type="match status" value="1"/>
</dbReference>
<dbReference type="Gene3D" id="3.40.950.10">
    <property type="entry name" value="Fe-only Hydrogenase (Larger Subunit), Chain L, domain 3"/>
    <property type="match status" value="1"/>
</dbReference>
<dbReference type="STRING" id="1122184.SAMN02745176_01917"/>
<dbReference type="InterPro" id="IPR009016">
    <property type="entry name" value="Fe_hydrogenase"/>
</dbReference>
<proteinExistence type="predicted"/>
<dbReference type="InterPro" id="IPR050340">
    <property type="entry name" value="Cytosolic_Fe-S_CAF"/>
</dbReference>
<dbReference type="RefSeq" id="WP_073025987.1">
    <property type="nucleotide sequence ID" value="NZ_FQZS01000012.1"/>
</dbReference>
<evidence type="ECO:0000313" key="2">
    <source>
        <dbReference type="EMBL" id="SHI96002.1"/>
    </source>
</evidence>
<sequence>MDDRYANFNEKRMHIFSELVKRYWNGTLNNEDDLNDLAYDVKNKYGFRNDEMIFIKDHIRIAMGLDPNGENEFKDELSKIKIHKEINLPVIANIEGPCEYCKENPCQCSIFEKYEAPIYNRSNDPIIVNNKCINCGYCASRCDFGAISDKIEFIPLIDLLKNDDIPVFAAVAPAIVGQFGENITMGQLRTALKMIGFKDMVEVALFADILTIKEALEFNHLVKTEEDFFLTSCCCPVWFNMIKNNYPYIYKHLSPSVSPMIASGRILKKLYSNAKVVFIAPCIAKKAEAKEADLKGAIDYVLNFRELNEIFNALDINLENLPSDEKDQASFGGRVYGRTGGVSFSVKTVVNRLEPTRVIKLKAKKVDGVSGCKHILDALRNGVKISSNFIEGMGCSGGCVGGPRTNIDAEKAVRLINEFGEDSFILTPFDNLNVMKILKQLGISNIEEIMENNEIKKLLSRE</sequence>
<dbReference type="Proteomes" id="UP000184442">
    <property type="component" value="Unassembled WGS sequence"/>
</dbReference>
<dbReference type="InterPro" id="IPR004108">
    <property type="entry name" value="Fe_hydrogenase_lsu_C"/>
</dbReference>
<reference evidence="2 3" key="1">
    <citation type="submission" date="2016-11" db="EMBL/GenBank/DDBJ databases">
        <authorList>
            <person name="Jaros S."/>
            <person name="Januszkiewicz K."/>
            <person name="Wedrychowicz H."/>
        </authorList>
    </citation>
    <scope>NUCLEOTIDE SEQUENCE [LARGE SCALE GENOMIC DNA]</scope>
    <source>
        <strain evidence="2 3">DSM 19022</strain>
    </source>
</reference>
<dbReference type="SUPFAM" id="SSF54862">
    <property type="entry name" value="4Fe-4S ferredoxins"/>
    <property type="match status" value="1"/>
</dbReference>
<dbReference type="PROSITE" id="PS51379">
    <property type="entry name" value="4FE4S_FER_2"/>
    <property type="match status" value="1"/>
</dbReference>
<protein>
    <submittedName>
        <fullName evidence="2">Iron only hydrogenase large subunit, C-terminal domain</fullName>
    </submittedName>
</protein>
<dbReference type="OrthoDB" id="9798098at2"/>
<evidence type="ECO:0000313" key="3">
    <source>
        <dbReference type="Proteomes" id="UP000184442"/>
    </source>
</evidence>
<organism evidence="2 3">
    <name type="scientific">Lutispora thermophila DSM 19022</name>
    <dbReference type="NCBI Taxonomy" id="1122184"/>
    <lineage>
        <taxon>Bacteria</taxon>
        <taxon>Bacillati</taxon>
        <taxon>Bacillota</taxon>
        <taxon>Clostridia</taxon>
        <taxon>Lutisporales</taxon>
        <taxon>Lutisporaceae</taxon>
        <taxon>Lutispora</taxon>
    </lineage>
</organism>
<dbReference type="Gene3D" id="3.40.50.1780">
    <property type="match status" value="1"/>
</dbReference>
<keyword evidence="3" id="KW-1185">Reference proteome</keyword>
<gene>
    <name evidence="2" type="ORF">SAMN02745176_01917</name>
</gene>
<feature type="domain" description="4Fe-4S ferredoxin-type" evidence="1">
    <location>
        <begin position="123"/>
        <end position="152"/>
    </location>
</feature>